<dbReference type="AlphaFoldDB" id="A0A170V7W9"/>
<protein>
    <submittedName>
        <fullName evidence="1">Rna-directed dna polymerase from mobile element jockey-like protein</fullName>
    </submittedName>
</protein>
<name>A0A170V7W9_TRIIF</name>
<keyword evidence="1" id="KW-0548">Nucleotidyltransferase</keyword>
<sequence length="81" mass="9189">SYSGLFHLESKFAAPRASSVVGSVLELFFGKEKVSMKSRFRVSDMISLSTLYYAAAVWGLRHLPIIEKTQLQFFKKLFAPK</sequence>
<dbReference type="EMBL" id="GEMB01006943">
    <property type="protein sequence ID" value="JAR96422.1"/>
    <property type="molecule type" value="Transcribed_RNA"/>
</dbReference>
<dbReference type="GO" id="GO:0003964">
    <property type="term" value="F:RNA-directed DNA polymerase activity"/>
    <property type="evidence" value="ECO:0007669"/>
    <property type="project" value="UniProtKB-KW"/>
</dbReference>
<reference evidence="1" key="2">
    <citation type="journal article" date="2017" name="J. Med. Entomol.">
        <title>Transcriptome Analysis of the Triatoma infestans (Hemiptera: Reduviidae) Integument.</title>
        <authorList>
            <person name="Calderon-Fernandez G.M."/>
            <person name="Moriconi D.E."/>
            <person name="Dulbecco A.B."/>
            <person name="Juarez M.P."/>
        </authorList>
    </citation>
    <scope>NUCLEOTIDE SEQUENCE</scope>
    <source>
        <strain evidence="1">Int1</strain>
        <tissue evidence="1">Integument</tissue>
    </source>
</reference>
<proteinExistence type="predicted"/>
<keyword evidence="1" id="KW-0808">Transferase</keyword>
<keyword evidence="1" id="KW-0695">RNA-directed DNA polymerase</keyword>
<accession>A0A170V7W9</accession>
<organism evidence="1">
    <name type="scientific">Triatoma infestans</name>
    <name type="common">Assassin bug</name>
    <dbReference type="NCBI Taxonomy" id="30076"/>
    <lineage>
        <taxon>Eukaryota</taxon>
        <taxon>Metazoa</taxon>
        <taxon>Ecdysozoa</taxon>
        <taxon>Arthropoda</taxon>
        <taxon>Hexapoda</taxon>
        <taxon>Insecta</taxon>
        <taxon>Pterygota</taxon>
        <taxon>Neoptera</taxon>
        <taxon>Paraneoptera</taxon>
        <taxon>Hemiptera</taxon>
        <taxon>Heteroptera</taxon>
        <taxon>Panheteroptera</taxon>
        <taxon>Cimicomorpha</taxon>
        <taxon>Reduviidae</taxon>
        <taxon>Triatominae</taxon>
        <taxon>Triatoma</taxon>
    </lineage>
</organism>
<feature type="non-terminal residue" evidence="1">
    <location>
        <position position="1"/>
    </location>
</feature>
<reference evidence="1" key="1">
    <citation type="submission" date="2016-04" db="EMBL/GenBank/DDBJ databases">
        <authorList>
            <person name="Calderon-Fernandez G.M.Sr."/>
        </authorList>
    </citation>
    <scope>NUCLEOTIDE SEQUENCE</scope>
    <source>
        <strain evidence="1">Int1</strain>
        <tissue evidence="1">Integument</tissue>
    </source>
</reference>
<evidence type="ECO:0000313" key="1">
    <source>
        <dbReference type="EMBL" id="JAR96422.1"/>
    </source>
</evidence>